<dbReference type="GeneID" id="37028707"/>
<dbReference type="OrthoDB" id="296767at2759"/>
<organism evidence="2 3">
    <name type="scientific">Jaminaea rosea</name>
    <dbReference type="NCBI Taxonomy" id="1569628"/>
    <lineage>
        <taxon>Eukaryota</taxon>
        <taxon>Fungi</taxon>
        <taxon>Dikarya</taxon>
        <taxon>Basidiomycota</taxon>
        <taxon>Ustilaginomycotina</taxon>
        <taxon>Exobasidiomycetes</taxon>
        <taxon>Microstromatales</taxon>
        <taxon>Microstromatales incertae sedis</taxon>
        <taxon>Jaminaea</taxon>
    </lineage>
</organism>
<feature type="compositionally biased region" description="Low complexity" evidence="1">
    <location>
        <begin position="498"/>
        <end position="510"/>
    </location>
</feature>
<dbReference type="PANTHER" id="PTHR37988:SF1">
    <property type="entry name" value="UPF0592 MEMBRANE PROTEIN C7D4.03C"/>
    <property type="match status" value="1"/>
</dbReference>
<feature type="region of interest" description="Disordered" evidence="1">
    <location>
        <begin position="1520"/>
        <end position="1593"/>
    </location>
</feature>
<feature type="compositionally biased region" description="Gly residues" evidence="1">
    <location>
        <begin position="1656"/>
        <end position="1666"/>
    </location>
</feature>
<evidence type="ECO:0000313" key="3">
    <source>
        <dbReference type="Proteomes" id="UP000245884"/>
    </source>
</evidence>
<dbReference type="PANTHER" id="PTHR37988">
    <property type="entry name" value="UPF0592 MEMBRANE PROTEIN C7D4.03C"/>
    <property type="match status" value="1"/>
</dbReference>
<feature type="compositionally biased region" description="Gly residues" evidence="1">
    <location>
        <begin position="1573"/>
        <end position="1593"/>
    </location>
</feature>
<feature type="region of interest" description="Disordered" evidence="1">
    <location>
        <begin position="155"/>
        <end position="720"/>
    </location>
</feature>
<dbReference type="Pfam" id="PF08578">
    <property type="entry name" value="DUF1765"/>
    <property type="match status" value="1"/>
</dbReference>
<sequence length="1899" mass="198839">MSGQHPYARFAPPSSSSSASSSSSNTWGRPSFSHSSTSSLPGALGISSSLDGQQKQPQTIPFGLPSEADIARDRSPSRSSQHQPHAGSTAVGGPAFYTLSSDSSSSSLHARSSNASGYGSQRGIGGPSAGSGAGAMGIAGSSQRDFLVPIGSTGARQKLSILSPSQRRVASSSGSAGAAGETSTSSQYSSPLRGSSSGSGAATSGTMSASSSASSLPSSSSYSMRQTASQSPTTSIDNRRDMLTPSSSAGSNRLKSAGSNDYTGDSSYSSTSNTTPPRPARSGQRQGSISSQASSSQSHATSSSSAARRDLVYSPPTTSPTQSPPSSLTYSSGSMATTTTPYTSPAPHPYAPSPATRSRPSLPEDFSGRPDWSRSDPQQTSSRDAPKSESQDNGDVFGGKTTPTLRSRGSALSNAGAKPRSSQSSNSSAPVTRNRSVTPTQDNRAAGMGQSSRSAADAAAGFRGDAQASHYRSESGPATSPSSWSRSARSEDPGIAATQTSTTPGSTFTSYDTLNESAKKESSGGIKGRLGKMLGSSSKNCSNSSIKANSHAPTASDYGSKPKQYVSSDSLRSGMGMRKTESSSSIKSIGGSGHRMGSSASQSTSSPGPAILPAGGTGSPASSWRGGSTGPVLSSRSRSNTASSAAASTYSDRGPSSSNESPHKTSSSSHLRSPSDRFDGDPTVSSDLAGGRLSRGTSADHLGGSSTAATDPYDRDAIGKPAFQSGDIDVAPALNLNLRSTDFGDLQSMMPASYMGTRSDLLAPVSTATAASMDKSLPPTPNAESPRTSQTIERPAEVQASTTPQSAAPAERRPSVAGSATSRVAPQVEAVMAPARLQSSSSQQAETAVTSGQDPRMYIPPGALSFNRKGIAVRDKPTNGGYLGLPSDTVNQSRFSSSTNDVDSLKSPAPGALSGPTTSGTRLSLRSLENSTQDSHDSDSGALANGRSSFPPTDSDIDRGSLLPSSAWSEVESALYRFKEVASPSSSASPTQAAMDKGALIRNVLLPFLALEAETPNLAVTDGKYRSAKTRRGLFFDWIANLLIELQRVQTSADRGAILESIACIIESRNLSPQALKEDGMDEAKFGSTFGHILLYAIGELNKKGVYQNTLIFSGRLLAVAFFRVPGVASKLLRALPINRFALERVAAEAGWERVVPTPFELFKESFPETLREYCFYDARSYLKVLDSPTTSNEDRAGRQGNPADGDESDDDDRFLVRQPEVQVEMSGNWLRRWQSDDSELFFSFCRSYHRQLAGLLTSTQRLRKISPLFFGGPGYAHLATCIHLKCLSLVNRDILSVTTLSSQKTFNPGETANVLSGSTAGKPRHLEAANRRCTAIIVDIVRAPSGNNQVFVPMLGVHIKCLVKRTSLYDVQGVFCLLDWLDGVLGHMDAAELSIEGLVDINFVITTLGLLLEKADHALALMRAIAFSYSNFAVLISTASHRKRFCEEILLNPRIFQKLFLSWSFTIRAYFLHLLVFRLARIGDFPQAQGDDEVGGGNKTAVEIARVFNVRLDEIRKRHEELSPVSPGSADDEDEGGADGDDAKSTTSRRPPSFVSTIRRTPSIVNVDVSSGGHGNATGAREGGGGGGGGAGMTKAERVLGIGVPDPILANNKGRSASGGRRFVSSEEDSFGGNGVRVAGGKGQSRAAKWLRALGGKGGKKGGGSSMDSPSGSSTSSFGGSYDSPQISNRPRFKQMASLSEMDFSDDDDEEGEMGDEDDNDDDDADLDSPDIPPNPQAHNAVLDPSAPASGSSGIDPTLHGDNIAMDTTFDLQSGQSVVPATGAAPSSTLGAGGSATSSPPRMPRAFSKRTSILPGPAYDLVEHDEEQRGKIQADQAKVMTAQRNGYAQSQHVYATQGLREWEAVLAEHDEFFATMADGNGPPAVPRLPVQWPAMWSD</sequence>
<dbReference type="InterPro" id="IPR013887">
    <property type="entry name" value="UPF0592"/>
</dbReference>
<feature type="compositionally biased region" description="Low complexity" evidence="1">
    <location>
        <begin position="100"/>
        <end position="116"/>
    </location>
</feature>
<feature type="compositionally biased region" description="Polar residues" evidence="1">
    <location>
        <begin position="915"/>
        <end position="933"/>
    </location>
</feature>
<dbReference type="STRING" id="1569628.A0A316UL19"/>
<keyword evidence="3" id="KW-1185">Reference proteome</keyword>
<feature type="compositionally biased region" description="Polar residues" evidence="1">
    <location>
        <begin position="227"/>
        <end position="236"/>
    </location>
</feature>
<accession>A0A316UL19</accession>
<feature type="region of interest" description="Disordered" evidence="1">
    <location>
        <begin position="1"/>
        <end position="139"/>
    </location>
</feature>
<feature type="compositionally biased region" description="Polar residues" evidence="1">
    <location>
        <begin position="1546"/>
        <end position="1565"/>
    </location>
</feature>
<feature type="compositionally biased region" description="Gly residues" evidence="1">
    <location>
        <begin position="1633"/>
        <end position="1644"/>
    </location>
</feature>
<feature type="region of interest" description="Disordered" evidence="1">
    <location>
        <begin position="1606"/>
        <end position="1764"/>
    </location>
</feature>
<gene>
    <name evidence="2" type="ORF">BDZ90DRAFT_234070</name>
</gene>
<feature type="compositionally biased region" description="Acidic residues" evidence="1">
    <location>
        <begin position="1704"/>
        <end position="1730"/>
    </location>
</feature>
<feature type="compositionally biased region" description="Low complexity" evidence="1">
    <location>
        <begin position="536"/>
        <end position="550"/>
    </location>
</feature>
<feature type="compositionally biased region" description="Polar residues" evidence="1">
    <location>
        <begin position="837"/>
        <end position="853"/>
    </location>
</feature>
<feature type="compositionally biased region" description="Polar residues" evidence="1">
    <location>
        <begin position="401"/>
        <end position="413"/>
    </location>
</feature>
<feature type="compositionally biased region" description="Low complexity" evidence="1">
    <location>
        <begin position="258"/>
        <end position="306"/>
    </location>
</feature>
<feature type="compositionally biased region" description="Polar residues" evidence="1">
    <location>
        <begin position="160"/>
        <end position="169"/>
    </location>
</feature>
<feature type="region of interest" description="Disordered" evidence="1">
    <location>
        <begin position="769"/>
        <end position="863"/>
    </location>
</feature>
<name>A0A316UL19_9BASI</name>
<proteinExistence type="predicted"/>
<feature type="compositionally biased region" description="Polar residues" evidence="1">
    <location>
        <begin position="782"/>
        <end position="792"/>
    </location>
</feature>
<dbReference type="EMBL" id="KZ819675">
    <property type="protein sequence ID" value="PWN25634.1"/>
    <property type="molecule type" value="Genomic_DNA"/>
</dbReference>
<feature type="compositionally biased region" description="Polar residues" evidence="1">
    <location>
        <begin position="244"/>
        <end position="254"/>
    </location>
</feature>
<feature type="compositionally biased region" description="Polar residues" evidence="1">
    <location>
        <begin position="429"/>
        <end position="443"/>
    </location>
</feature>
<dbReference type="RefSeq" id="XP_025360246.1">
    <property type="nucleotide sequence ID" value="XM_025506884.1"/>
</dbReference>
<protein>
    <recommendedName>
        <fullName evidence="4">DUF1765-domain-containing protein</fullName>
    </recommendedName>
</protein>
<feature type="compositionally biased region" description="Low complexity" evidence="1">
    <location>
        <begin position="170"/>
        <end position="226"/>
    </location>
</feature>
<feature type="region of interest" description="Disordered" evidence="1">
    <location>
        <begin position="1189"/>
        <end position="1213"/>
    </location>
</feature>
<feature type="compositionally biased region" description="Polar residues" evidence="1">
    <location>
        <begin position="888"/>
        <end position="902"/>
    </location>
</feature>
<feature type="compositionally biased region" description="Low complexity" evidence="1">
    <location>
        <begin position="11"/>
        <end position="24"/>
    </location>
</feature>
<feature type="compositionally biased region" description="Low complexity" evidence="1">
    <location>
        <begin position="1782"/>
        <end position="1801"/>
    </location>
</feature>
<feature type="compositionally biased region" description="Polar residues" evidence="1">
    <location>
        <begin position="46"/>
        <end position="59"/>
    </location>
</feature>
<evidence type="ECO:0008006" key="4">
    <source>
        <dbReference type="Google" id="ProtNLM"/>
    </source>
</evidence>
<evidence type="ECO:0000313" key="2">
    <source>
        <dbReference type="EMBL" id="PWN25634.1"/>
    </source>
</evidence>
<feature type="region of interest" description="Disordered" evidence="1">
    <location>
        <begin position="1779"/>
        <end position="1813"/>
    </location>
</feature>
<evidence type="ECO:0000256" key="1">
    <source>
        <dbReference type="SAM" id="MobiDB-lite"/>
    </source>
</evidence>
<feature type="compositionally biased region" description="Gly residues" evidence="1">
    <location>
        <begin position="120"/>
        <end position="137"/>
    </location>
</feature>
<feature type="compositionally biased region" description="Acidic residues" evidence="1">
    <location>
        <begin position="1531"/>
        <end position="1541"/>
    </location>
</feature>
<dbReference type="Proteomes" id="UP000245884">
    <property type="component" value="Unassembled WGS sequence"/>
</dbReference>
<feature type="compositionally biased region" description="Low complexity" evidence="1">
    <location>
        <begin position="450"/>
        <end position="487"/>
    </location>
</feature>
<feature type="compositionally biased region" description="Low complexity" evidence="1">
    <location>
        <begin position="314"/>
        <end position="343"/>
    </location>
</feature>
<reference evidence="2 3" key="1">
    <citation type="journal article" date="2018" name="Mol. Biol. Evol.">
        <title>Broad Genomic Sampling Reveals a Smut Pathogenic Ancestry of the Fungal Clade Ustilaginomycotina.</title>
        <authorList>
            <person name="Kijpornyongpan T."/>
            <person name="Mondo S.J."/>
            <person name="Barry K."/>
            <person name="Sandor L."/>
            <person name="Lee J."/>
            <person name="Lipzen A."/>
            <person name="Pangilinan J."/>
            <person name="LaButti K."/>
            <person name="Hainaut M."/>
            <person name="Henrissat B."/>
            <person name="Grigoriev I.V."/>
            <person name="Spatafora J.W."/>
            <person name="Aime M.C."/>
        </authorList>
    </citation>
    <scope>NUCLEOTIDE SEQUENCE [LARGE SCALE GENOMIC DNA]</scope>
    <source>
        <strain evidence="2 3">MCA 5214</strain>
    </source>
</reference>
<feature type="compositionally biased region" description="Low complexity" evidence="1">
    <location>
        <begin position="634"/>
        <end position="672"/>
    </location>
</feature>
<feature type="region of interest" description="Disordered" evidence="1">
    <location>
        <begin position="877"/>
        <end position="961"/>
    </location>
</feature>
<feature type="compositionally biased region" description="Low complexity" evidence="1">
    <location>
        <begin position="1667"/>
        <end position="1685"/>
    </location>
</feature>